<reference evidence="3 5" key="2">
    <citation type="submission" date="2017-12" db="EMBL/GenBank/DDBJ databases">
        <authorList>
            <person name="Paulsen S."/>
            <person name="Gram L.K."/>
        </authorList>
    </citation>
    <scope>NUCLEOTIDE SEQUENCE [LARGE SCALE GENOMIC DNA]</scope>
    <source>
        <strain evidence="3 5">S2897</strain>
    </source>
</reference>
<dbReference type="AlphaFoldDB" id="A0A0F4PHS1"/>
<proteinExistence type="inferred from homology"/>
<dbReference type="Proteomes" id="UP000305874">
    <property type="component" value="Unassembled WGS sequence"/>
</dbReference>
<gene>
    <name evidence="3" type="ORF">CWC05_13935</name>
    <name evidence="2" type="ORF">TW72_13460</name>
</gene>
<dbReference type="Gene3D" id="3.30.70.120">
    <property type="match status" value="1"/>
</dbReference>
<dbReference type="PATRIC" id="fig|151081.8.peg.3360"/>
<evidence type="ECO:0000313" key="5">
    <source>
        <dbReference type="Proteomes" id="UP000305874"/>
    </source>
</evidence>
<evidence type="ECO:0000256" key="1">
    <source>
        <dbReference type="ARBA" id="ARBA00010169"/>
    </source>
</evidence>
<dbReference type="Pfam" id="PF03091">
    <property type="entry name" value="CutA1"/>
    <property type="match status" value="1"/>
</dbReference>
<dbReference type="InterPro" id="IPR011322">
    <property type="entry name" value="N-reg_PII-like_a/b"/>
</dbReference>
<accession>A0A0F4PHS1</accession>
<reference evidence="2 4" key="1">
    <citation type="journal article" date="2015" name="BMC Genomics">
        <title>Genome mining reveals unlocked bioactive potential of marine Gram-negative bacteria.</title>
        <authorList>
            <person name="Machado H."/>
            <person name="Sonnenschein E.C."/>
            <person name="Melchiorsen J."/>
            <person name="Gram L."/>
        </authorList>
    </citation>
    <scope>NUCLEOTIDE SEQUENCE [LARGE SCALE GENOMIC DNA]</scope>
    <source>
        <strain evidence="2 4">S3137</strain>
    </source>
</reference>
<dbReference type="eggNOG" id="COG1324">
    <property type="taxonomic scope" value="Bacteria"/>
</dbReference>
<comment type="similarity">
    <text evidence="1">Belongs to the CutA family.</text>
</comment>
<dbReference type="STRING" id="151081.TW72_13460"/>
<dbReference type="SUPFAM" id="SSF54913">
    <property type="entry name" value="GlnB-like"/>
    <property type="match status" value="1"/>
</dbReference>
<dbReference type="GO" id="GO:0010038">
    <property type="term" value="P:response to metal ion"/>
    <property type="evidence" value="ECO:0007669"/>
    <property type="project" value="InterPro"/>
</dbReference>
<protein>
    <submittedName>
        <fullName evidence="2 3">Cation tolerance protein CutA</fullName>
    </submittedName>
</protein>
<reference evidence="3" key="4">
    <citation type="submission" date="2019-09" db="EMBL/GenBank/DDBJ databases">
        <title>Co-occurence of chitin degradation, pigmentation and bioactivity in marine Pseudoalteromonas.</title>
        <authorList>
            <person name="Sonnenschein E.C."/>
            <person name="Bech P.K."/>
        </authorList>
    </citation>
    <scope>NUCLEOTIDE SEQUENCE</scope>
    <source>
        <strain evidence="3">S2897</strain>
    </source>
</reference>
<evidence type="ECO:0000313" key="2">
    <source>
        <dbReference type="EMBL" id="KJY98721.1"/>
    </source>
</evidence>
<comment type="caution">
    <text evidence="2">The sequence shown here is derived from an EMBL/GenBank/DDBJ whole genome shotgun (WGS) entry which is preliminary data.</text>
</comment>
<keyword evidence="4" id="KW-1185">Reference proteome</keyword>
<sequence length="106" mass="12178">MTTHYRLIFTTCANKQEARAMAEQLVQLKLAACVNILPEVESIYMWQGEVASENETKLLIKTKSEKMNQVIQTIKQLHSYEVPEIQVVDVATGNLAYFNWMDEVLN</sequence>
<dbReference type="EMBL" id="JXXZ01000010">
    <property type="protein sequence ID" value="KJY98721.1"/>
    <property type="molecule type" value="Genomic_DNA"/>
</dbReference>
<dbReference type="RefSeq" id="WP_022945974.1">
    <property type="nucleotide sequence ID" value="NZ_CP023396.1"/>
</dbReference>
<dbReference type="PANTHER" id="PTHR23419">
    <property type="entry name" value="DIVALENT CATION TOLERANCE CUTA-RELATED"/>
    <property type="match status" value="1"/>
</dbReference>
<dbReference type="PANTHER" id="PTHR23419:SF8">
    <property type="entry name" value="FI09726P"/>
    <property type="match status" value="1"/>
</dbReference>
<organism evidence="2 4">
    <name type="scientific">Pseudoalteromonas ruthenica</name>
    <dbReference type="NCBI Taxonomy" id="151081"/>
    <lineage>
        <taxon>Bacteria</taxon>
        <taxon>Pseudomonadati</taxon>
        <taxon>Pseudomonadota</taxon>
        <taxon>Gammaproteobacteria</taxon>
        <taxon>Alteromonadales</taxon>
        <taxon>Pseudoalteromonadaceae</taxon>
        <taxon>Pseudoalteromonas</taxon>
    </lineage>
</organism>
<evidence type="ECO:0000313" key="3">
    <source>
        <dbReference type="EMBL" id="TMP86502.1"/>
    </source>
</evidence>
<dbReference type="OrthoDB" id="37622at2"/>
<dbReference type="InterPro" id="IPR004323">
    <property type="entry name" value="Ion_tolerance_CutA"/>
</dbReference>
<dbReference type="EMBL" id="PNCG01000014">
    <property type="protein sequence ID" value="TMP86502.1"/>
    <property type="molecule type" value="Genomic_DNA"/>
</dbReference>
<dbReference type="Proteomes" id="UP000033664">
    <property type="component" value="Unassembled WGS sequence"/>
</dbReference>
<reference evidence="5" key="3">
    <citation type="submission" date="2019-06" db="EMBL/GenBank/DDBJ databases">
        <title>Co-occurence of chitin degradation, pigmentation and bioactivity in marine Pseudoalteromonas.</title>
        <authorList>
            <person name="Sonnenschein E.C."/>
            <person name="Bech P.K."/>
        </authorList>
    </citation>
    <scope>NUCLEOTIDE SEQUENCE [LARGE SCALE GENOMIC DNA]</scope>
    <source>
        <strain evidence="5">S2897</strain>
    </source>
</reference>
<dbReference type="GO" id="GO:0005507">
    <property type="term" value="F:copper ion binding"/>
    <property type="evidence" value="ECO:0007669"/>
    <property type="project" value="TreeGrafter"/>
</dbReference>
<dbReference type="InterPro" id="IPR015867">
    <property type="entry name" value="N-reg_PII/ATP_PRibTrfase_C"/>
</dbReference>
<evidence type="ECO:0000313" key="4">
    <source>
        <dbReference type="Proteomes" id="UP000033664"/>
    </source>
</evidence>
<name>A0A0F4PHS1_9GAMM</name>
<dbReference type="GeneID" id="58229502"/>